<dbReference type="EMBL" id="CM010718">
    <property type="protein sequence ID" value="RZC57141.1"/>
    <property type="molecule type" value="Genomic_DNA"/>
</dbReference>
<protein>
    <submittedName>
        <fullName evidence="2">Uncharacterized protein</fullName>
    </submittedName>
</protein>
<keyword evidence="3" id="KW-1185">Reference proteome</keyword>
<dbReference type="Proteomes" id="UP000316621">
    <property type="component" value="Chromosome 4"/>
</dbReference>
<evidence type="ECO:0000256" key="1">
    <source>
        <dbReference type="SAM" id="MobiDB-lite"/>
    </source>
</evidence>
<organism evidence="2 3">
    <name type="scientific">Papaver somniferum</name>
    <name type="common">Opium poppy</name>
    <dbReference type="NCBI Taxonomy" id="3469"/>
    <lineage>
        <taxon>Eukaryota</taxon>
        <taxon>Viridiplantae</taxon>
        <taxon>Streptophyta</taxon>
        <taxon>Embryophyta</taxon>
        <taxon>Tracheophyta</taxon>
        <taxon>Spermatophyta</taxon>
        <taxon>Magnoliopsida</taxon>
        <taxon>Ranunculales</taxon>
        <taxon>Papaveraceae</taxon>
        <taxon>Papaveroideae</taxon>
        <taxon>Papaver</taxon>
    </lineage>
</organism>
<dbReference type="AlphaFoldDB" id="A0A4Y7JB23"/>
<accession>A0A4Y7JB23</accession>
<name>A0A4Y7JB23_PAPSO</name>
<evidence type="ECO:0000313" key="3">
    <source>
        <dbReference type="Proteomes" id="UP000316621"/>
    </source>
</evidence>
<reference evidence="2 3" key="1">
    <citation type="journal article" date="2018" name="Science">
        <title>The opium poppy genome and morphinan production.</title>
        <authorList>
            <person name="Guo L."/>
            <person name="Winzer T."/>
            <person name="Yang X."/>
            <person name="Li Y."/>
            <person name="Ning Z."/>
            <person name="He Z."/>
            <person name="Teodor R."/>
            <person name="Lu Y."/>
            <person name="Bowser T.A."/>
            <person name="Graham I.A."/>
            <person name="Ye K."/>
        </authorList>
    </citation>
    <scope>NUCLEOTIDE SEQUENCE [LARGE SCALE GENOMIC DNA]</scope>
    <source>
        <strain evidence="3">cv. HN1</strain>
        <tissue evidence="2">Leaves</tissue>
    </source>
</reference>
<feature type="region of interest" description="Disordered" evidence="1">
    <location>
        <begin position="1"/>
        <end position="26"/>
    </location>
</feature>
<gene>
    <name evidence="2" type="ORF">C5167_004445</name>
</gene>
<dbReference type="Gramene" id="RZC57141">
    <property type="protein sequence ID" value="RZC57141"/>
    <property type="gene ID" value="C5167_004445"/>
</dbReference>
<evidence type="ECO:0000313" key="2">
    <source>
        <dbReference type="EMBL" id="RZC57141.1"/>
    </source>
</evidence>
<proteinExistence type="predicted"/>
<feature type="compositionally biased region" description="Basic residues" evidence="1">
    <location>
        <begin position="1"/>
        <end position="10"/>
    </location>
</feature>
<sequence>MVVGLRKRKKTPEQQIPKKKTKQQLDDAEIQSLPDELWIENILTRLPARTLAICSLKQTMIIFILDLLPV</sequence>